<feature type="domain" description="S-Me-THD-like C-terminal" evidence="2">
    <location>
        <begin position="165"/>
        <end position="353"/>
    </location>
</feature>
<evidence type="ECO:0000259" key="1">
    <source>
        <dbReference type="Pfam" id="PF06032"/>
    </source>
</evidence>
<feature type="domain" description="S-Me-THD N-terminal" evidence="1">
    <location>
        <begin position="8"/>
        <end position="162"/>
    </location>
</feature>
<reference evidence="3 4" key="1">
    <citation type="journal article" date="2015" name="Int. J. Syst. Evol. Microbiol.">
        <title>Amycolatopsis rhabdoformis sp. nov., an actinomycete isolated from a tropical forest soil.</title>
        <authorList>
            <person name="Souza W.R."/>
            <person name="Silva R.E."/>
            <person name="Goodfellow M."/>
            <person name="Busarakam K."/>
            <person name="Figueiro F.S."/>
            <person name="Ferreira D."/>
            <person name="Rodrigues-Filho E."/>
            <person name="Moraes L.A.B."/>
            <person name="Zucchi T.D."/>
        </authorList>
    </citation>
    <scope>NUCLEOTIDE SEQUENCE [LARGE SCALE GENOMIC DNA]</scope>
    <source>
        <strain evidence="3 4">NCIMB 14900</strain>
    </source>
</reference>
<dbReference type="InterPro" id="IPR027479">
    <property type="entry name" value="S-Me-THD_N_sf"/>
</dbReference>
<dbReference type="Pfam" id="PF20906">
    <property type="entry name" value="S-Me-THD_C"/>
    <property type="match status" value="1"/>
</dbReference>
<dbReference type="SUPFAM" id="SSF160991">
    <property type="entry name" value="CV3147-like"/>
    <property type="match status" value="1"/>
</dbReference>
<sequence>MQLDEPALDDLVTGATILAAGGGGDPYLGKLMARLAIREHGPVSLLDVAEIPDDARVAFVAGMGAPSVVVEKLPRASEIVAALETLEQHVGYRFTHVAPAEAGGLNAVIPVTAAALRGIPMLDADGMGRAFPTLDLVTPALYGASTTPMSLVDEHGNRLVITAESNDWADRIARAAMITSGCVMMSALYPMTGAQAKQWLVRGALSLASRLGKVVRTARAEHTSPVDAVVAERGGARLFDGKVVGVERATEGGWTVGEAVVQGLDAFAGQEFRLGFRNEYLVGRRDGRIVATTPDLLMALERETGAPIPAEELRYGYRIAVIGLPCDDRWRTEAGLRASGPRRFGYDVDFTPVETAADTAVNEGVAR</sequence>
<dbReference type="Proteomes" id="UP001330812">
    <property type="component" value="Chromosome"/>
</dbReference>
<keyword evidence="4" id="KW-1185">Reference proteome</keyword>
<evidence type="ECO:0000313" key="4">
    <source>
        <dbReference type="Proteomes" id="UP001330812"/>
    </source>
</evidence>
<dbReference type="InterPro" id="IPR048350">
    <property type="entry name" value="S-Me-THD-like_C"/>
</dbReference>
<organism evidence="3 4">
    <name type="scientific">Amycolatopsis rhabdoformis</name>
    <dbReference type="NCBI Taxonomy" id="1448059"/>
    <lineage>
        <taxon>Bacteria</taxon>
        <taxon>Bacillati</taxon>
        <taxon>Actinomycetota</taxon>
        <taxon>Actinomycetes</taxon>
        <taxon>Pseudonocardiales</taxon>
        <taxon>Pseudonocardiaceae</taxon>
        <taxon>Amycolatopsis</taxon>
    </lineage>
</organism>
<protein>
    <submittedName>
        <fullName evidence="3">DUF917 domain-containing protein</fullName>
    </submittedName>
</protein>
<name>A0ABZ1IDV9_9PSEU</name>
<evidence type="ECO:0000313" key="3">
    <source>
        <dbReference type="EMBL" id="WSE32656.1"/>
    </source>
</evidence>
<accession>A0ABZ1IDV9</accession>
<gene>
    <name evidence="3" type="ORF">VSH64_11135</name>
</gene>
<dbReference type="InterPro" id="IPR010318">
    <property type="entry name" value="S-Me-THD_N"/>
</dbReference>
<dbReference type="Pfam" id="PF06032">
    <property type="entry name" value="S-Me-THD_N"/>
    <property type="match status" value="1"/>
</dbReference>
<dbReference type="InterPro" id="IPR024071">
    <property type="entry name" value="S-Me-THD_C_sf"/>
</dbReference>
<dbReference type="Gene3D" id="2.40.390.10">
    <property type="entry name" value="CV3147-like"/>
    <property type="match status" value="1"/>
</dbReference>
<proteinExistence type="predicted"/>
<dbReference type="Gene3D" id="3.40.1610.10">
    <property type="entry name" value="CV3147-like domain"/>
    <property type="match status" value="1"/>
</dbReference>
<dbReference type="RefSeq" id="WP_326835463.1">
    <property type="nucleotide sequence ID" value="NZ_CP142149.1"/>
</dbReference>
<dbReference type="EMBL" id="CP142149">
    <property type="protein sequence ID" value="WSE32656.1"/>
    <property type="molecule type" value="Genomic_DNA"/>
</dbReference>
<evidence type="ECO:0000259" key="2">
    <source>
        <dbReference type="Pfam" id="PF20906"/>
    </source>
</evidence>